<accession>A0A554MYB6</accession>
<dbReference type="SFLD" id="SFLDS00003">
    <property type="entry name" value="Haloacid_Dehalogenase"/>
    <property type="match status" value="1"/>
</dbReference>
<keyword evidence="3" id="KW-0479">Metal-binding</keyword>
<comment type="caution">
    <text evidence="7">The sequence shown here is derived from an EMBL/GenBank/DDBJ whole genome shotgun (WGS) entry which is preliminary data.</text>
</comment>
<evidence type="ECO:0000256" key="4">
    <source>
        <dbReference type="ARBA" id="ARBA00022801"/>
    </source>
</evidence>
<keyword evidence="5" id="KW-0460">Magnesium</keyword>
<dbReference type="RefSeq" id="WP_144262775.1">
    <property type="nucleotide sequence ID" value="NZ_QMDX01000010.1"/>
</dbReference>
<sequence length="225" mass="24314">MPADTVRAVLFDLDDTLCAYRRSGDELITTACEAVGVEPFFDGATYEARYGEFTDESEDVADLRERCFAAIAADRGRDPEVGRAIARAFAAERDYGNVRPLAGAREAVESLARRYRVGVVTNGAPGMQRRKLAALPFADRFETVVHAGYDTAAKPAAAPFHEALSTLDASPDRAVHIGNSAASDVAGAHNAGLRSVWLRQPDGPGDHRPHFTIDRMGDLTAPPWE</sequence>
<dbReference type="AlphaFoldDB" id="A0A554MYB6"/>
<dbReference type="GO" id="GO:0044281">
    <property type="term" value="P:small molecule metabolic process"/>
    <property type="evidence" value="ECO:0007669"/>
    <property type="project" value="UniProtKB-ARBA"/>
</dbReference>
<feature type="region of interest" description="Disordered" evidence="6">
    <location>
        <begin position="201"/>
        <end position="225"/>
    </location>
</feature>
<evidence type="ECO:0000256" key="3">
    <source>
        <dbReference type="ARBA" id="ARBA00022723"/>
    </source>
</evidence>
<dbReference type="Proteomes" id="UP000319894">
    <property type="component" value="Unassembled WGS sequence"/>
</dbReference>
<dbReference type="PANTHER" id="PTHR46470:SF2">
    <property type="entry name" value="GLYCERALDEHYDE 3-PHOSPHATE PHOSPHATASE"/>
    <property type="match status" value="1"/>
</dbReference>
<evidence type="ECO:0000256" key="5">
    <source>
        <dbReference type="ARBA" id="ARBA00022842"/>
    </source>
</evidence>
<dbReference type="SFLD" id="SFLDG01129">
    <property type="entry name" value="C1.5:_HAD__Beta-PGM__Phosphata"/>
    <property type="match status" value="1"/>
</dbReference>
<dbReference type="Gene3D" id="3.40.50.1000">
    <property type="entry name" value="HAD superfamily/HAD-like"/>
    <property type="match status" value="1"/>
</dbReference>
<evidence type="ECO:0000313" key="8">
    <source>
        <dbReference type="Proteomes" id="UP000319894"/>
    </source>
</evidence>
<feature type="compositionally biased region" description="Basic and acidic residues" evidence="6">
    <location>
        <begin position="204"/>
        <end position="217"/>
    </location>
</feature>
<dbReference type="NCBIfam" id="TIGR01549">
    <property type="entry name" value="HAD-SF-IA-v1"/>
    <property type="match status" value="1"/>
</dbReference>
<dbReference type="Gene3D" id="1.20.120.710">
    <property type="entry name" value="Haloacid dehalogenase hydrolase-like domain"/>
    <property type="match status" value="1"/>
</dbReference>
<dbReference type="SUPFAM" id="SSF56784">
    <property type="entry name" value="HAD-like"/>
    <property type="match status" value="1"/>
</dbReference>
<dbReference type="InterPro" id="IPR006439">
    <property type="entry name" value="HAD-SF_hydro_IA"/>
</dbReference>
<organism evidence="7 8">
    <name type="scientific">Haloglomus irregulare</name>
    <dbReference type="NCBI Taxonomy" id="2234134"/>
    <lineage>
        <taxon>Archaea</taxon>
        <taxon>Methanobacteriati</taxon>
        <taxon>Methanobacteriota</taxon>
        <taxon>Stenosarchaea group</taxon>
        <taxon>Halobacteria</taxon>
        <taxon>Halobacteriales</taxon>
        <taxon>Natronomonadaceae</taxon>
        <taxon>Haloglomus</taxon>
    </lineage>
</organism>
<name>A0A554MYB6_9EURY</name>
<dbReference type="OrthoDB" id="27736at2157"/>
<evidence type="ECO:0000256" key="1">
    <source>
        <dbReference type="ARBA" id="ARBA00001946"/>
    </source>
</evidence>
<keyword evidence="4 7" id="KW-0378">Hydrolase</keyword>
<dbReference type="InterPro" id="IPR036412">
    <property type="entry name" value="HAD-like_sf"/>
</dbReference>
<dbReference type="InParanoid" id="A0A554MYB6"/>
<dbReference type="GO" id="GO:0016791">
    <property type="term" value="F:phosphatase activity"/>
    <property type="evidence" value="ECO:0007669"/>
    <property type="project" value="TreeGrafter"/>
</dbReference>
<dbReference type="GO" id="GO:0046872">
    <property type="term" value="F:metal ion binding"/>
    <property type="evidence" value="ECO:0007669"/>
    <property type="project" value="UniProtKB-KW"/>
</dbReference>
<gene>
    <name evidence="7" type="ORF">DP107_14000</name>
</gene>
<dbReference type="EMBL" id="QMDX01000010">
    <property type="protein sequence ID" value="TSD09770.1"/>
    <property type="molecule type" value="Genomic_DNA"/>
</dbReference>
<comment type="cofactor">
    <cofactor evidence="1">
        <name>Mg(2+)</name>
        <dbReference type="ChEBI" id="CHEBI:18420"/>
    </cofactor>
</comment>
<evidence type="ECO:0000256" key="2">
    <source>
        <dbReference type="ARBA" id="ARBA00007958"/>
    </source>
</evidence>
<dbReference type="FunCoup" id="A0A554MYB6">
    <property type="interactions" value="25"/>
</dbReference>
<dbReference type="InterPro" id="IPR051400">
    <property type="entry name" value="HAD-like_hydrolase"/>
</dbReference>
<dbReference type="Pfam" id="PF00702">
    <property type="entry name" value="Hydrolase"/>
    <property type="match status" value="1"/>
</dbReference>
<reference evidence="7 8" key="1">
    <citation type="submission" date="2018-06" db="EMBL/GenBank/DDBJ databases">
        <title>Natronomonas sp. F16-60 a new haloarchaeon isolated from a solar saltern of Isla Cristina, Huelva, Spain.</title>
        <authorList>
            <person name="Duran-Viseras A."/>
            <person name="Sanchez-Porro C."/>
            <person name="Ventosa A."/>
        </authorList>
    </citation>
    <scope>NUCLEOTIDE SEQUENCE [LARGE SCALE GENOMIC DNA]</scope>
    <source>
        <strain evidence="7 8">F16-60</strain>
    </source>
</reference>
<protein>
    <submittedName>
        <fullName evidence="7">HAD family hydrolase</fullName>
    </submittedName>
</protein>
<dbReference type="InterPro" id="IPR023214">
    <property type="entry name" value="HAD_sf"/>
</dbReference>
<evidence type="ECO:0000313" key="7">
    <source>
        <dbReference type="EMBL" id="TSD09770.1"/>
    </source>
</evidence>
<proteinExistence type="inferred from homology"/>
<evidence type="ECO:0000256" key="6">
    <source>
        <dbReference type="SAM" id="MobiDB-lite"/>
    </source>
</evidence>
<keyword evidence="8" id="KW-1185">Reference proteome</keyword>
<dbReference type="PANTHER" id="PTHR46470">
    <property type="entry name" value="N-ACYLNEURAMINATE-9-PHOSPHATASE"/>
    <property type="match status" value="1"/>
</dbReference>
<comment type="similarity">
    <text evidence="2">Belongs to the HAD-like hydrolase superfamily.</text>
</comment>